<dbReference type="PANTHER" id="PTHR11059">
    <property type="entry name" value="DNA REPAIR PROTEIN RECN"/>
    <property type="match status" value="1"/>
</dbReference>
<dbReference type="InterPro" id="IPR041685">
    <property type="entry name" value="AAA_GajA/Old/RecF-like"/>
</dbReference>
<dbReference type="InterPro" id="IPR027417">
    <property type="entry name" value="P-loop_NTPase"/>
</dbReference>
<dbReference type="PANTHER" id="PTHR11059:SF0">
    <property type="entry name" value="DNA REPAIR PROTEIN RECN"/>
    <property type="match status" value="1"/>
</dbReference>
<dbReference type="AlphaFoldDB" id="Q469F9"/>
<protein>
    <recommendedName>
        <fullName evidence="2">DNA repair protein RecN</fullName>
    </recommendedName>
    <alternativeName>
        <fullName evidence="7">Recombination protein N</fullName>
    </alternativeName>
</protein>
<name>Q469F9_METBF</name>
<evidence type="ECO:0000313" key="10">
    <source>
        <dbReference type="EMBL" id="AAZ71483.1"/>
    </source>
</evidence>
<proteinExistence type="inferred from homology"/>
<keyword evidence="4" id="KW-0227">DNA damage</keyword>
<dbReference type="GO" id="GO:0006281">
    <property type="term" value="P:DNA repair"/>
    <property type="evidence" value="ECO:0007669"/>
    <property type="project" value="UniProtKB-KW"/>
</dbReference>
<sequence length="650" mass="75751">MASFNKYLKYVLCFGNYKGKIHKRDLTMYLKKIHVKNFRCINDINLELNSGLNVIIGANNSGKTSLLDSLRLALSIGNYSRSIYVSSEDFFVDEFGKKSQTIEIDLTFSELTPEDMGVFIEMLKVNDDGNHELELHVRYKRERKNGIEKIRVRYWGGEKEANTIPIEVMELFYIVYLEALRDSENYLKPNRGNKLGQLFLKLVPDETAQEKHAQQIYESITSNEDWNELITDARKKINEHLENTTLEHDTLRIDIDFAPVDFTKIAERLKIYIPILKKIKRELIENIFEEEGWEKYFEYPHSDKLILKTDIKELLKNEVNSELKFKISKLEKFIQKFEIYQNGLGYNNLIYIATIIGDLIERVNRKSENYIALLIEEPEAHLHPQLQNILFNYFKNIESKNIQIFLTSHSPTITAKTDIDTVILMENSFKVDILPLKDIEFEDETDKKYLQRFLDVTKSQLFFANGVIFVEGISEAMLLHIFSKILGIDLEKNGIEVVNIGGVAFKPFAKLFNSEHMDKKIKVRAAILSDDDESDGKISRRASNLNKLNSENLKVFLGTKTFEYELFLLNGDLLTNLYKKLHPNFPQSNPQENTEKNADYLVKRLKSNKDKGEFSQLLMMELIENEDTRNKFKVPRYIEKCVKWVVGAED</sequence>
<feature type="domain" description="Endonuclease GajA/Old nuclease/RecF-like AAA" evidence="8">
    <location>
        <begin position="28"/>
        <end position="413"/>
    </location>
</feature>
<gene>
    <name evidence="10" type="ordered locus">Mbar_A2572</name>
</gene>
<dbReference type="Gene3D" id="3.40.50.300">
    <property type="entry name" value="P-loop containing nucleotide triphosphate hydrolases"/>
    <property type="match status" value="1"/>
</dbReference>
<dbReference type="GO" id="GO:0006310">
    <property type="term" value="P:DNA recombination"/>
    <property type="evidence" value="ECO:0007669"/>
    <property type="project" value="InterPro"/>
</dbReference>
<organism evidence="10">
    <name type="scientific">Methanosarcina barkeri (strain Fusaro / DSM 804)</name>
    <dbReference type="NCBI Taxonomy" id="269797"/>
    <lineage>
        <taxon>Archaea</taxon>
        <taxon>Methanobacteriati</taxon>
        <taxon>Methanobacteriota</taxon>
        <taxon>Stenosarchaea group</taxon>
        <taxon>Methanomicrobia</taxon>
        <taxon>Methanosarcinales</taxon>
        <taxon>Methanosarcinaceae</taxon>
        <taxon>Methanosarcina</taxon>
    </lineage>
</organism>
<comment type="similarity">
    <text evidence="1">Belongs to the RecN family.</text>
</comment>
<feature type="domain" description="OLD protein-like TOPRIM" evidence="9">
    <location>
        <begin position="462"/>
        <end position="532"/>
    </location>
</feature>
<evidence type="ECO:0000256" key="7">
    <source>
        <dbReference type="ARBA" id="ARBA00033408"/>
    </source>
</evidence>
<evidence type="ECO:0000256" key="4">
    <source>
        <dbReference type="ARBA" id="ARBA00022763"/>
    </source>
</evidence>
<evidence type="ECO:0000256" key="5">
    <source>
        <dbReference type="ARBA" id="ARBA00022840"/>
    </source>
</evidence>
<dbReference type="KEGG" id="mba:Mbar_A2572"/>
<dbReference type="InterPro" id="IPR034139">
    <property type="entry name" value="TOPRIM_OLD"/>
</dbReference>
<keyword evidence="3" id="KW-0547">Nucleotide-binding</keyword>
<evidence type="ECO:0000256" key="2">
    <source>
        <dbReference type="ARBA" id="ARBA00021315"/>
    </source>
</evidence>
<dbReference type="eggNOG" id="arCOG03235">
    <property type="taxonomic scope" value="Archaea"/>
</dbReference>
<keyword evidence="5" id="KW-0067">ATP-binding</keyword>
<dbReference type="PaxDb" id="269797-Mbar_A2572"/>
<dbReference type="EMBL" id="CP000099">
    <property type="protein sequence ID" value="AAZ71483.1"/>
    <property type="molecule type" value="Genomic_DNA"/>
</dbReference>
<accession>Q469F9</accession>
<evidence type="ECO:0000259" key="8">
    <source>
        <dbReference type="Pfam" id="PF13175"/>
    </source>
</evidence>
<reference evidence="10" key="1">
    <citation type="submission" date="2006-06" db="EMBL/GenBank/DDBJ databases">
        <title>Complete sequence of chromosome 1 of Methanosarcina barkeri str. fusaro.</title>
        <authorList>
            <person name="Copeland A."/>
            <person name="Lucas S."/>
            <person name="Lapidus A."/>
            <person name="Barry K."/>
            <person name="Detter J.C."/>
            <person name="Glavina T."/>
            <person name="Hammon N."/>
            <person name="Israni S."/>
            <person name="Pitluck S."/>
            <person name="Goodwin L.A."/>
            <person name="Saunders E.H."/>
            <person name="Schmutz J."/>
            <person name="Larimer F."/>
            <person name="Land M."/>
            <person name="Anderson I."/>
            <person name="Richardson P."/>
        </authorList>
    </citation>
    <scope>NUCLEOTIDE SEQUENCE</scope>
    <source>
        <strain evidence="10">Fusaro</strain>
    </source>
</reference>
<evidence type="ECO:0000256" key="1">
    <source>
        <dbReference type="ARBA" id="ARBA00009441"/>
    </source>
</evidence>
<dbReference type="SUPFAM" id="SSF52540">
    <property type="entry name" value="P-loop containing nucleoside triphosphate hydrolases"/>
    <property type="match status" value="1"/>
</dbReference>
<dbReference type="Pfam" id="PF13175">
    <property type="entry name" value="AAA_15"/>
    <property type="match status" value="1"/>
</dbReference>
<dbReference type="GO" id="GO:0005524">
    <property type="term" value="F:ATP binding"/>
    <property type="evidence" value="ECO:0007669"/>
    <property type="project" value="UniProtKB-KW"/>
</dbReference>
<evidence type="ECO:0000256" key="3">
    <source>
        <dbReference type="ARBA" id="ARBA00022741"/>
    </source>
</evidence>
<dbReference type="Pfam" id="PF20469">
    <property type="entry name" value="OLD-like_TOPRIM"/>
    <property type="match status" value="1"/>
</dbReference>
<dbReference type="InterPro" id="IPR004604">
    <property type="entry name" value="DNA_recomb/repair_RecN"/>
</dbReference>
<evidence type="ECO:0000259" key="9">
    <source>
        <dbReference type="Pfam" id="PF20469"/>
    </source>
</evidence>
<dbReference type="CDD" id="cd01026">
    <property type="entry name" value="TOPRIM_OLD"/>
    <property type="match status" value="1"/>
</dbReference>
<evidence type="ECO:0000256" key="6">
    <source>
        <dbReference type="ARBA" id="ARBA00023204"/>
    </source>
</evidence>
<keyword evidence="6" id="KW-0234">DNA repair</keyword>
<dbReference type="HOGENOM" id="CLU_021240_1_0_2"/>